<proteinExistence type="inferred from homology"/>
<evidence type="ECO:0000256" key="5">
    <source>
        <dbReference type="ARBA" id="ARBA00022801"/>
    </source>
</evidence>
<keyword evidence="6" id="KW-0325">Glycoprotein</keyword>
<organism evidence="9 10">
    <name type="scientific">Ensete ventricosum</name>
    <name type="common">Abyssinian banana</name>
    <name type="synonym">Musa ensete</name>
    <dbReference type="NCBI Taxonomy" id="4639"/>
    <lineage>
        <taxon>Eukaryota</taxon>
        <taxon>Viridiplantae</taxon>
        <taxon>Streptophyta</taxon>
        <taxon>Embryophyta</taxon>
        <taxon>Tracheophyta</taxon>
        <taxon>Spermatophyta</taxon>
        <taxon>Magnoliopsida</taxon>
        <taxon>Liliopsida</taxon>
        <taxon>Zingiberales</taxon>
        <taxon>Musaceae</taxon>
        <taxon>Ensete</taxon>
    </lineage>
</organism>
<dbReference type="SUPFAM" id="SSF51695">
    <property type="entry name" value="PLC-like phosphodiesterases"/>
    <property type="match status" value="1"/>
</dbReference>
<evidence type="ECO:0000313" key="10">
    <source>
        <dbReference type="Proteomes" id="UP001222027"/>
    </source>
</evidence>
<accession>A0AAV8QN52</accession>
<dbReference type="Gene3D" id="3.20.20.190">
    <property type="entry name" value="Phosphatidylinositol (PI) phosphodiesterase"/>
    <property type="match status" value="1"/>
</dbReference>
<evidence type="ECO:0000256" key="6">
    <source>
        <dbReference type="ARBA" id="ARBA00023180"/>
    </source>
</evidence>
<keyword evidence="4" id="KW-0319">Glycerol metabolism</keyword>
<reference evidence="9 10" key="1">
    <citation type="submission" date="2022-12" db="EMBL/GenBank/DDBJ databases">
        <title>Chromosome-scale assembly of the Ensete ventricosum genome.</title>
        <authorList>
            <person name="Dussert Y."/>
            <person name="Stocks J."/>
            <person name="Wendawek A."/>
            <person name="Woldeyes F."/>
            <person name="Nichols R.A."/>
            <person name="Borrell J.S."/>
        </authorList>
    </citation>
    <scope>NUCLEOTIDE SEQUENCE [LARGE SCALE GENOMIC DNA]</scope>
    <source>
        <strain evidence="10">cv. Maze</strain>
        <tissue evidence="9">Seeds</tissue>
    </source>
</reference>
<dbReference type="EMBL" id="JAQQAF010000005">
    <property type="protein sequence ID" value="KAJ8484869.1"/>
    <property type="molecule type" value="Genomic_DNA"/>
</dbReference>
<dbReference type="PANTHER" id="PTHR43620">
    <property type="entry name" value="GLYCEROPHOSPHORYL DIESTER PHOSPHODIESTERASE"/>
    <property type="match status" value="1"/>
</dbReference>
<name>A0AAV8QN52_ENSVE</name>
<protein>
    <recommendedName>
        <fullName evidence="2">glycerophosphodiester phosphodiesterase</fullName>
        <ecNumber evidence="2">3.1.4.46</ecNumber>
    </recommendedName>
</protein>
<dbReference type="PROSITE" id="PS51704">
    <property type="entry name" value="GP_PDE"/>
    <property type="match status" value="1"/>
</dbReference>
<keyword evidence="3" id="KW-0732">Signal</keyword>
<dbReference type="Proteomes" id="UP001222027">
    <property type="component" value="Unassembled WGS sequence"/>
</dbReference>
<evidence type="ECO:0000256" key="7">
    <source>
        <dbReference type="ARBA" id="ARBA00047512"/>
    </source>
</evidence>
<keyword evidence="10" id="KW-1185">Reference proteome</keyword>
<dbReference type="PANTHER" id="PTHR43620:SF7">
    <property type="entry name" value="GLYCEROPHOSPHODIESTER PHOSPHODIESTERASE GDPD5-RELATED"/>
    <property type="match status" value="1"/>
</dbReference>
<dbReference type="InterPro" id="IPR017946">
    <property type="entry name" value="PLC-like_Pdiesterase_TIM-brl"/>
</dbReference>
<evidence type="ECO:0000313" key="9">
    <source>
        <dbReference type="EMBL" id="KAJ8484869.1"/>
    </source>
</evidence>
<feature type="domain" description="GP-PDE" evidence="8">
    <location>
        <begin position="135"/>
        <end position="453"/>
    </location>
</feature>
<evidence type="ECO:0000259" key="8">
    <source>
        <dbReference type="PROSITE" id="PS51704"/>
    </source>
</evidence>
<evidence type="ECO:0000256" key="2">
    <source>
        <dbReference type="ARBA" id="ARBA00012247"/>
    </source>
</evidence>
<sequence length="481" mass="55423">MEANHCPLVEGIHHRRRLNKERRLDVARLRRSGFKPAVGRNPICGCIPSPNLNQQSIASPGSPCDRRFCLESMIDWEKRRGVGERGGSKEDIMASLWFASLLLFSLFNLTVGRPIYPLPSKQDNKVKQPLQTLRPFNIAHRGSNGEIPEETVAAYMRAIEEGADFIETDILASKDGSLICFHDVILDDTTDIAKHKEFADRKRTYEVQGFNITGYFVVDFTLDELKSLRVKQRYPFRDQQYNGKFSIITFEEFIAIALDANRIVGIYPEIKNPVFINQHVKWHHAKKFEDKFVELLLKYGYKGAYMSEEWLKKPVFIQSFAPTSLIYISNMTDSPKILLIDDFTMPTQDTNQSYWEITSDSFLGYIRNYVVGIGPWKDTIVPPENNYLTTPSDLVDRAHAHNLQVHPYTYRNENSFLHLDFHQDPYSEYEYWINKIGVDGLFTDFTGSLHKYQEWAAASATDEKSAYGLLHKIALMISSYD</sequence>
<evidence type="ECO:0000256" key="1">
    <source>
        <dbReference type="ARBA" id="ARBA00007277"/>
    </source>
</evidence>
<comment type="caution">
    <text evidence="9">The sequence shown here is derived from an EMBL/GenBank/DDBJ whole genome shotgun (WGS) entry which is preliminary data.</text>
</comment>
<dbReference type="AlphaFoldDB" id="A0AAV8QN52"/>
<dbReference type="InterPro" id="IPR030395">
    <property type="entry name" value="GP_PDE_dom"/>
</dbReference>
<dbReference type="GO" id="GO:0006071">
    <property type="term" value="P:glycerol metabolic process"/>
    <property type="evidence" value="ECO:0007669"/>
    <property type="project" value="UniProtKB-KW"/>
</dbReference>
<comment type="similarity">
    <text evidence="1">Belongs to the glycerophosphoryl diester phosphodiesterase family.</text>
</comment>
<gene>
    <name evidence="9" type="ORF">OPV22_017354</name>
</gene>
<comment type="catalytic activity">
    <reaction evidence="7">
        <text>a sn-glycero-3-phosphodiester + H2O = an alcohol + sn-glycerol 3-phosphate + H(+)</text>
        <dbReference type="Rhea" id="RHEA:12969"/>
        <dbReference type="ChEBI" id="CHEBI:15377"/>
        <dbReference type="ChEBI" id="CHEBI:15378"/>
        <dbReference type="ChEBI" id="CHEBI:30879"/>
        <dbReference type="ChEBI" id="CHEBI:57597"/>
        <dbReference type="ChEBI" id="CHEBI:83408"/>
        <dbReference type="EC" id="3.1.4.46"/>
    </reaction>
</comment>
<dbReference type="Pfam" id="PF03009">
    <property type="entry name" value="GDPD"/>
    <property type="match status" value="1"/>
</dbReference>
<evidence type="ECO:0000256" key="4">
    <source>
        <dbReference type="ARBA" id="ARBA00022798"/>
    </source>
</evidence>
<keyword evidence="5" id="KW-0378">Hydrolase</keyword>
<dbReference type="EC" id="3.1.4.46" evidence="2"/>
<dbReference type="GO" id="GO:0008889">
    <property type="term" value="F:glycerophosphodiester phosphodiesterase activity"/>
    <property type="evidence" value="ECO:0007669"/>
    <property type="project" value="UniProtKB-EC"/>
</dbReference>
<evidence type="ECO:0000256" key="3">
    <source>
        <dbReference type="ARBA" id="ARBA00022729"/>
    </source>
</evidence>
<dbReference type="CDD" id="cd08602">
    <property type="entry name" value="GDPD_ScGlpQ1_like"/>
    <property type="match status" value="1"/>
</dbReference>
<dbReference type="GO" id="GO:0006629">
    <property type="term" value="P:lipid metabolic process"/>
    <property type="evidence" value="ECO:0007669"/>
    <property type="project" value="InterPro"/>
</dbReference>
<dbReference type="FunFam" id="3.20.20.190:FF:000023">
    <property type="entry name" value="Glycerophosphodiester phosphodiesterase GDPD5"/>
    <property type="match status" value="1"/>
</dbReference>